<proteinExistence type="predicted"/>
<keyword evidence="7" id="KW-0067">ATP-binding</keyword>
<dbReference type="Gene3D" id="3.30.565.10">
    <property type="entry name" value="Histidine kinase-like ATPase, C-terminal domain"/>
    <property type="match status" value="1"/>
</dbReference>
<dbReference type="GO" id="GO:0000155">
    <property type="term" value="F:phosphorelay sensor kinase activity"/>
    <property type="evidence" value="ECO:0007669"/>
    <property type="project" value="InterPro"/>
</dbReference>
<evidence type="ECO:0000259" key="10">
    <source>
        <dbReference type="PROSITE" id="PS50109"/>
    </source>
</evidence>
<dbReference type="SMART" id="SM00388">
    <property type="entry name" value="HisKA"/>
    <property type="match status" value="1"/>
</dbReference>
<dbReference type="SMART" id="SM00387">
    <property type="entry name" value="HATPase_c"/>
    <property type="match status" value="1"/>
</dbReference>
<protein>
    <recommendedName>
        <fullName evidence="2">histidine kinase</fullName>
        <ecNumber evidence="2">2.7.13.3</ecNumber>
    </recommendedName>
</protein>
<keyword evidence="3 9" id="KW-0597">Phosphoprotein</keyword>
<feature type="domain" description="PAS" evidence="12">
    <location>
        <begin position="142"/>
        <end position="183"/>
    </location>
</feature>
<dbReference type="SUPFAM" id="SSF55785">
    <property type="entry name" value="PYP-like sensor domain (PAS domain)"/>
    <property type="match status" value="1"/>
</dbReference>
<evidence type="ECO:0000256" key="2">
    <source>
        <dbReference type="ARBA" id="ARBA00012438"/>
    </source>
</evidence>
<dbReference type="SUPFAM" id="SSF47384">
    <property type="entry name" value="Homodimeric domain of signal transducing histidine kinase"/>
    <property type="match status" value="1"/>
</dbReference>
<dbReference type="SUPFAM" id="SSF55874">
    <property type="entry name" value="ATPase domain of HSP90 chaperone/DNA topoisomerase II/histidine kinase"/>
    <property type="match status" value="1"/>
</dbReference>
<dbReference type="PANTHER" id="PTHR43065">
    <property type="entry name" value="SENSOR HISTIDINE KINASE"/>
    <property type="match status" value="1"/>
</dbReference>
<evidence type="ECO:0000256" key="6">
    <source>
        <dbReference type="ARBA" id="ARBA00022777"/>
    </source>
</evidence>
<keyword evidence="14" id="KW-1185">Reference proteome</keyword>
<dbReference type="PROSITE" id="PS50112">
    <property type="entry name" value="PAS"/>
    <property type="match status" value="1"/>
</dbReference>
<keyword evidence="5" id="KW-0547">Nucleotide-binding</keyword>
<dbReference type="RefSeq" id="WP_080804064.1">
    <property type="nucleotide sequence ID" value="NZ_LT828545.1"/>
</dbReference>
<dbReference type="InterPro" id="IPR003661">
    <property type="entry name" value="HisK_dim/P_dom"/>
</dbReference>
<dbReference type="Pfam" id="PF02518">
    <property type="entry name" value="HATPase_c"/>
    <property type="match status" value="1"/>
</dbReference>
<dbReference type="Gene3D" id="1.10.287.130">
    <property type="match status" value="1"/>
</dbReference>
<dbReference type="PROSITE" id="PS50109">
    <property type="entry name" value="HIS_KIN"/>
    <property type="match status" value="1"/>
</dbReference>
<evidence type="ECO:0000256" key="7">
    <source>
        <dbReference type="ARBA" id="ARBA00022840"/>
    </source>
</evidence>
<evidence type="ECO:0000313" key="13">
    <source>
        <dbReference type="EMBL" id="SLM27605.1"/>
    </source>
</evidence>
<dbReference type="InterPro" id="IPR001789">
    <property type="entry name" value="Sig_transdc_resp-reg_receiver"/>
</dbReference>
<dbReference type="OrthoDB" id="5416317at2"/>
<keyword evidence="8" id="KW-0902">Two-component regulatory system</keyword>
<dbReference type="EC" id="2.7.13.3" evidence="2"/>
<dbReference type="InterPro" id="IPR035965">
    <property type="entry name" value="PAS-like_dom_sf"/>
</dbReference>
<dbReference type="InterPro" id="IPR003594">
    <property type="entry name" value="HATPase_dom"/>
</dbReference>
<dbReference type="EMBL" id="FWEV01000007">
    <property type="protein sequence ID" value="SLM27605.1"/>
    <property type="molecule type" value="Genomic_DNA"/>
</dbReference>
<dbReference type="PROSITE" id="PS50110">
    <property type="entry name" value="RESPONSE_REGULATORY"/>
    <property type="match status" value="1"/>
</dbReference>
<evidence type="ECO:0000256" key="5">
    <source>
        <dbReference type="ARBA" id="ARBA00022741"/>
    </source>
</evidence>
<dbReference type="STRING" id="1246637.MTBBW1_1040062"/>
<evidence type="ECO:0000313" key="14">
    <source>
        <dbReference type="Proteomes" id="UP000191931"/>
    </source>
</evidence>
<dbReference type="Gene3D" id="3.30.450.20">
    <property type="entry name" value="PAS domain"/>
    <property type="match status" value="1"/>
</dbReference>
<dbReference type="InterPro" id="IPR005467">
    <property type="entry name" value="His_kinase_dom"/>
</dbReference>
<dbReference type="InterPro" id="IPR036097">
    <property type="entry name" value="HisK_dim/P_sf"/>
</dbReference>
<dbReference type="CDD" id="cd00082">
    <property type="entry name" value="HisKA"/>
    <property type="match status" value="1"/>
</dbReference>
<comment type="catalytic activity">
    <reaction evidence="1">
        <text>ATP + protein L-histidine = ADP + protein N-phospho-L-histidine.</text>
        <dbReference type="EC" id="2.7.13.3"/>
    </reaction>
</comment>
<sequence>MDFINQNLLIVDDNPEILDSLSELLEDEGFELRAAKSGEDAIDILSEFNPAVILSDMNMPGMSGLELLKEVRKSNHVVQFVVLTGYATVRNVAESMADNGAFAYLQKPIMDFEILFSTLRQAMQKYQLLQENKLWEERLKKANATFEAIFENMDAVVYVADMQTYELIYANTKFKRLFGFDGEPDSYRKKLCWQVLQKANKGPCDFCTNLKLVDSQGKPFQPYTWEFYNPVLKRHFSIKDQAIYWHDGRLVRLEIAMDMTKYRKISREMQKAKRFKAIGVLAGGIAHDLNNTLAAILGNLNLAQLIVANSEADEYFDAAEAGIMQAKELSGKLLGLARGEEPVKKRVDMKKLAEAFISNKECKTPIRLDVADPLLDYPVDGDAEQIKTVLYNLTVNATEAMDFKGEVRISIHRHFSSTHHCEYVVTGVHDTGRGITASDVEKVFDPYYTTKFPGADKGTGLGLSIAYSIVRKHDGFIDIDSVEGKGTRVDVYIPVAGNVCDDKEL</sequence>
<reference evidence="13 14" key="1">
    <citation type="submission" date="2017-03" db="EMBL/GenBank/DDBJ databases">
        <authorList>
            <person name="Afonso C.L."/>
            <person name="Miller P.J."/>
            <person name="Scott M.A."/>
            <person name="Spackman E."/>
            <person name="Goraichik I."/>
            <person name="Dimitrov K.M."/>
            <person name="Suarez D.L."/>
            <person name="Swayne D.E."/>
        </authorList>
    </citation>
    <scope>NUCLEOTIDE SEQUENCE [LARGE SCALE GENOMIC DNA]</scope>
    <source>
        <strain evidence="13">PRJEB14757</strain>
    </source>
</reference>
<dbReference type="InterPro" id="IPR004358">
    <property type="entry name" value="Sig_transdc_His_kin-like_C"/>
</dbReference>
<feature type="modified residue" description="4-aspartylphosphate" evidence="9">
    <location>
        <position position="56"/>
    </location>
</feature>
<feature type="domain" description="Response regulatory" evidence="11">
    <location>
        <begin position="7"/>
        <end position="122"/>
    </location>
</feature>
<dbReference type="GO" id="GO:0005524">
    <property type="term" value="F:ATP binding"/>
    <property type="evidence" value="ECO:0007669"/>
    <property type="project" value="UniProtKB-KW"/>
</dbReference>
<evidence type="ECO:0000256" key="9">
    <source>
        <dbReference type="PROSITE-ProRule" id="PRU00169"/>
    </source>
</evidence>
<dbReference type="InterPro" id="IPR000014">
    <property type="entry name" value="PAS"/>
</dbReference>
<evidence type="ECO:0000256" key="8">
    <source>
        <dbReference type="ARBA" id="ARBA00023012"/>
    </source>
</evidence>
<keyword evidence="4" id="KW-0808">Transferase</keyword>
<evidence type="ECO:0000259" key="11">
    <source>
        <dbReference type="PROSITE" id="PS50110"/>
    </source>
</evidence>
<feature type="domain" description="Histidine kinase" evidence="10">
    <location>
        <begin position="284"/>
        <end position="497"/>
    </location>
</feature>
<evidence type="ECO:0000256" key="1">
    <source>
        <dbReference type="ARBA" id="ARBA00000085"/>
    </source>
</evidence>
<dbReference type="Proteomes" id="UP000191931">
    <property type="component" value="Unassembled WGS sequence"/>
</dbReference>
<dbReference type="Pfam" id="PF00072">
    <property type="entry name" value="Response_reg"/>
    <property type="match status" value="1"/>
</dbReference>
<keyword evidence="6 13" id="KW-0418">Kinase</keyword>
<dbReference type="Pfam" id="PF13188">
    <property type="entry name" value="PAS_8"/>
    <property type="match status" value="1"/>
</dbReference>
<accession>A0A1W1H5F2</accession>
<dbReference type="PRINTS" id="PR00344">
    <property type="entry name" value="BCTRLSENSOR"/>
</dbReference>
<dbReference type="InterPro" id="IPR036890">
    <property type="entry name" value="HATPase_C_sf"/>
</dbReference>
<evidence type="ECO:0000259" key="12">
    <source>
        <dbReference type="PROSITE" id="PS50112"/>
    </source>
</evidence>
<gene>
    <name evidence="13" type="ORF">MTBBW1_1040062</name>
</gene>
<dbReference type="AlphaFoldDB" id="A0A1W1H5F2"/>
<name>A0A1W1H5F2_9BACT</name>
<dbReference type="InterPro" id="IPR011006">
    <property type="entry name" value="CheY-like_superfamily"/>
</dbReference>
<organism evidence="13 14">
    <name type="scientific">Desulfamplus magnetovallimortis</name>
    <dbReference type="NCBI Taxonomy" id="1246637"/>
    <lineage>
        <taxon>Bacteria</taxon>
        <taxon>Pseudomonadati</taxon>
        <taxon>Thermodesulfobacteriota</taxon>
        <taxon>Desulfobacteria</taxon>
        <taxon>Desulfobacterales</taxon>
        <taxon>Desulfobacteraceae</taxon>
        <taxon>Desulfamplus</taxon>
    </lineage>
</organism>
<evidence type="ECO:0000256" key="4">
    <source>
        <dbReference type="ARBA" id="ARBA00022679"/>
    </source>
</evidence>
<dbReference type="Gene3D" id="3.40.50.2300">
    <property type="match status" value="1"/>
</dbReference>
<evidence type="ECO:0000256" key="3">
    <source>
        <dbReference type="ARBA" id="ARBA00022553"/>
    </source>
</evidence>
<dbReference type="PANTHER" id="PTHR43065:SF46">
    <property type="entry name" value="C4-DICARBOXYLATE TRANSPORT SENSOR PROTEIN DCTB"/>
    <property type="match status" value="1"/>
</dbReference>
<dbReference type="SUPFAM" id="SSF52172">
    <property type="entry name" value="CheY-like"/>
    <property type="match status" value="1"/>
</dbReference>
<dbReference type="SMART" id="SM00448">
    <property type="entry name" value="REC"/>
    <property type="match status" value="1"/>
</dbReference>